<dbReference type="Pfam" id="PF16141">
    <property type="entry name" value="GH18_BT1044-like"/>
    <property type="match status" value="1"/>
</dbReference>
<dbReference type="Gene3D" id="3.20.20.80">
    <property type="entry name" value="Glycosidases"/>
    <property type="match status" value="1"/>
</dbReference>
<feature type="chain" id="PRO_5044548606" evidence="1">
    <location>
        <begin position="20"/>
        <end position="354"/>
    </location>
</feature>
<dbReference type="EMBL" id="QSBI01000040">
    <property type="protein sequence ID" value="RGX06307.1"/>
    <property type="molecule type" value="Genomic_DNA"/>
</dbReference>
<reference evidence="7 8" key="2">
    <citation type="journal article" date="2019" name="Nat. Med.">
        <title>A library of human gut bacterial isolates paired with longitudinal multiomics data enables mechanistic microbiome research.</title>
        <authorList>
            <person name="Poyet M."/>
            <person name="Groussin M."/>
            <person name="Gibbons S.M."/>
            <person name="Avila-Pacheco J."/>
            <person name="Jiang X."/>
            <person name="Kearney S.M."/>
            <person name="Perrotta A.R."/>
            <person name="Berdy B."/>
            <person name="Zhao S."/>
            <person name="Lieberman T.D."/>
            <person name="Swanson P.K."/>
            <person name="Smith M."/>
            <person name="Roesemann S."/>
            <person name="Alexander J.E."/>
            <person name="Rich S.A."/>
            <person name="Livny J."/>
            <person name="Vlamakis H."/>
            <person name="Clish C."/>
            <person name="Bullock K."/>
            <person name="Deik A."/>
            <person name="Scott J."/>
            <person name="Pierce K.A."/>
            <person name="Xavier R.J."/>
            <person name="Alm E.J."/>
        </authorList>
    </citation>
    <scope>NUCLEOTIDE SEQUENCE [LARGE SCALE GENOMIC DNA]</scope>
    <source>
        <strain evidence="2 8">BIOML-A134</strain>
        <strain evidence="3 7">BIOML-A14</strain>
    </source>
</reference>
<dbReference type="AlphaFoldDB" id="A0A139KXH9"/>
<gene>
    <name evidence="5" type="ORF">DWV35_22570</name>
    <name evidence="3" type="ORF">F3B98_07075</name>
    <name evidence="2" type="ORF">F3D66_23825</name>
    <name evidence="4" type="ORF">PO382_04150</name>
</gene>
<dbReference type="GO" id="GO:0005975">
    <property type="term" value="P:carbohydrate metabolic process"/>
    <property type="evidence" value="ECO:0007669"/>
    <property type="project" value="InterPro"/>
</dbReference>
<keyword evidence="8" id="KW-1185">Reference proteome</keyword>
<comment type="caution">
    <text evidence="3">The sequence shown here is derived from an EMBL/GenBank/DDBJ whole genome shotgun (WGS) entry which is preliminary data.</text>
</comment>
<evidence type="ECO:0000256" key="1">
    <source>
        <dbReference type="SAM" id="SignalP"/>
    </source>
</evidence>
<dbReference type="InterPro" id="IPR032320">
    <property type="entry name" value="GH18_BT1044-like"/>
</dbReference>
<evidence type="ECO:0000313" key="3">
    <source>
        <dbReference type="EMBL" id="KAA4665382.1"/>
    </source>
</evidence>
<accession>A0A139KXH9</accession>
<evidence type="ECO:0000313" key="2">
    <source>
        <dbReference type="EMBL" id="KAA4091005.1"/>
    </source>
</evidence>
<dbReference type="STRING" id="28116.Bovatus_00579"/>
<dbReference type="CDD" id="cd06542">
    <property type="entry name" value="GH18_EndoS-like"/>
    <property type="match status" value="1"/>
</dbReference>
<organism evidence="3 7">
    <name type="scientific">Bacteroides ovatus</name>
    <dbReference type="NCBI Taxonomy" id="28116"/>
    <lineage>
        <taxon>Bacteria</taxon>
        <taxon>Pseudomonadati</taxon>
        <taxon>Bacteroidota</taxon>
        <taxon>Bacteroidia</taxon>
        <taxon>Bacteroidales</taxon>
        <taxon>Bacteroidaceae</taxon>
        <taxon>Bacteroides</taxon>
    </lineage>
</organism>
<evidence type="ECO:0000313" key="4">
    <source>
        <dbReference type="EMBL" id="MDC2741413.1"/>
    </source>
</evidence>
<dbReference type="Proteomes" id="UP000435985">
    <property type="component" value="Unassembled WGS sequence"/>
</dbReference>
<dbReference type="PROSITE" id="PS01095">
    <property type="entry name" value="GH18_1"/>
    <property type="match status" value="1"/>
</dbReference>
<dbReference type="InterPro" id="IPR017853">
    <property type="entry name" value="GH"/>
</dbReference>
<keyword evidence="1" id="KW-0732">Signal</keyword>
<keyword evidence="3" id="KW-0326">Glycosidase</keyword>
<dbReference type="EMBL" id="VWFO01000006">
    <property type="protein sequence ID" value="KAA4665382.1"/>
    <property type="molecule type" value="Genomic_DNA"/>
</dbReference>
<evidence type="ECO:0000313" key="7">
    <source>
        <dbReference type="Proteomes" id="UP000435985"/>
    </source>
</evidence>
<reference evidence="4" key="3">
    <citation type="submission" date="2022-10" db="EMBL/GenBank/DDBJ databases">
        <title>Human gut microbiome strain richness.</title>
        <authorList>
            <person name="Chen-Liaw A."/>
        </authorList>
    </citation>
    <scope>NUCLEOTIDE SEQUENCE</scope>
    <source>
        <strain evidence="4">BSD2780120875st1_E1_BSD2780120875_150330</strain>
    </source>
</reference>
<evidence type="ECO:0000313" key="6">
    <source>
        <dbReference type="Proteomes" id="UP000286031"/>
    </source>
</evidence>
<dbReference type="Proteomes" id="UP000473905">
    <property type="component" value="Unassembled WGS sequence"/>
</dbReference>
<dbReference type="SUPFAM" id="SSF51445">
    <property type="entry name" value="(Trans)glycosidases"/>
    <property type="match status" value="1"/>
</dbReference>
<dbReference type="GO" id="GO:0004553">
    <property type="term" value="F:hydrolase activity, hydrolyzing O-glycosyl compounds"/>
    <property type="evidence" value="ECO:0007669"/>
    <property type="project" value="InterPro"/>
</dbReference>
<keyword evidence="4" id="KW-0378">Hydrolase</keyword>
<dbReference type="EMBL" id="VWKB01000040">
    <property type="protein sequence ID" value="KAA4091005.1"/>
    <property type="molecule type" value="Genomic_DNA"/>
</dbReference>
<evidence type="ECO:0000313" key="8">
    <source>
        <dbReference type="Proteomes" id="UP000473905"/>
    </source>
</evidence>
<sequence length="354" mass="40476">MRKIFYFIMLLFGITVANTACDDWTDMEPKFQEDMTQSSLPEEYYAQLRAYKKTDHPVAFGWFGNWTGNGATLEKCLAGLPDSVDFVSIWGNWRNLTEAQTKDLRYVQNVKGTKALMCFIVQNIGDQLTPEEYKDNYLEFWGWNENKEEAIKKYAHAICDSIDKYGYDGFDIDYEPNFGHRGNMSGSDENMLLFIQTLGERIGPKSGTDRLLVIDGEPQSIVSESGPYFNYFIVQAYDSPGDNTGRDNLDSRLNSTIRNFDGHLTAEEVAKKYIVTENFEKWALSGGADFTDRYGNKMKSLEGMARWTPIINGKKCVKGGVGTYHMEYEYTIDGTEESYPYLRNAIRIMNPPVK</sequence>
<reference evidence="5 6" key="1">
    <citation type="submission" date="2018-08" db="EMBL/GenBank/DDBJ databases">
        <title>A genome reference for cultivated species of the human gut microbiota.</title>
        <authorList>
            <person name="Zou Y."/>
            <person name="Xue W."/>
            <person name="Luo G."/>
        </authorList>
    </citation>
    <scope>NUCLEOTIDE SEQUENCE [LARGE SCALE GENOMIC DNA]</scope>
    <source>
        <strain evidence="5 6">AF04-46</strain>
    </source>
</reference>
<dbReference type="RefSeq" id="WP_022199820.1">
    <property type="nucleotide sequence ID" value="NZ_CAXTIO010000001.1"/>
</dbReference>
<protein>
    <submittedName>
        <fullName evidence="3">Endoglycosidase</fullName>
    </submittedName>
    <submittedName>
        <fullName evidence="4">Glycoside hydrolase family 18</fullName>
    </submittedName>
</protein>
<evidence type="ECO:0000313" key="5">
    <source>
        <dbReference type="EMBL" id="RGX06307.1"/>
    </source>
</evidence>
<dbReference type="Proteomes" id="UP000286031">
    <property type="component" value="Unassembled WGS sequence"/>
</dbReference>
<name>A0A139KXH9_BACOV</name>
<proteinExistence type="predicted"/>
<dbReference type="Proteomes" id="UP001219389">
    <property type="component" value="Unassembled WGS sequence"/>
</dbReference>
<dbReference type="InterPro" id="IPR001579">
    <property type="entry name" value="Glyco_hydro_18_chit_AS"/>
</dbReference>
<dbReference type="EMBL" id="JAQNZF010000004">
    <property type="protein sequence ID" value="MDC2741413.1"/>
    <property type="molecule type" value="Genomic_DNA"/>
</dbReference>
<feature type="signal peptide" evidence="1">
    <location>
        <begin position="1"/>
        <end position="19"/>
    </location>
</feature>